<name>A0A8S5M1J4_9CAUD</name>
<accession>A0A8S5M1J4</accession>
<proteinExistence type="predicted"/>
<sequence>MKDIDYLSKRQLIIIMNDVSDLMKEVSDIRKRISALEKGNVNRPNDTGKCNIVDMYTRERR</sequence>
<protein>
    <submittedName>
        <fullName evidence="1">Uncharacterized protein</fullName>
    </submittedName>
</protein>
<organism evidence="1">
    <name type="scientific">Podoviridae sp. ctIi96</name>
    <dbReference type="NCBI Taxonomy" id="2826550"/>
    <lineage>
        <taxon>Viruses</taxon>
        <taxon>Duplodnaviria</taxon>
        <taxon>Heunggongvirae</taxon>
        <taxon>Uroviricota</taxon>
        <taxon>Caudoviricetes</taxon>
    </lineage>
</organism>
<dbReference type="EMBL" id="BK014795">
    <property type="protein sequence ID" value="DAD76054.1"/>
    <property type="molecule type" value="Genomic_DNA"/>
</dbReference>
<reference evidence="1" key="1">
    <citation type="journal article" date="2021" name="Proc. Natl. Acad. Sci. U.S.A.">
        <title>A Catalog of Tens of Thousands of Viruses from Human Metagenomes Reveals Hidden Associations with Chronic Diseases.</title>
        <authorList>
            <person name="Tisza M.J."/>
            <person name="Buck C.B."/>
        </authorList>
    </citation>
    <scope>NUCLEOTIDE SEQUENCE</scope>
    <source>
        <strain evidence="1">CtIi96</strain>
    </source>
</reference>
<evidence type="ECO:0000313" key="1">
    <source>
        <dbReference type="EMBL" id="DAD76054.1"/>
    </source>
</evidence>